<proteinExistence type="predicted"/>
<accession>A0A8A3PL73</accession>
<evidence type="ECO:0000256" key="1">
    <source>
        <dbReference type="SAM" id="MobiDB-lite"/>
    </source>
</evidence>
<evidence type="ECO:0000313" key="2">
    <source>
        <dbReference type="EMBL" id="QSZ35735.1"/>
    </source>
</evidence>
<reference evidence="2" key="1">
    <citation type="submission" date="2020-10" db="EMBL/GenBank/DDBJ databases">
        <title>Genome Sequence of Monilinia vaccinii-corymbosi Sheds Light on Mummy Berry Disease Infection of Blueberry and Mating Type.</title>
        <authorList>
            <person name="Yow A.G."/>
            <person name="Zhang Y."/>
            <person name="Bansal K."/>
            <person name="Eacker S.M."/>
            <person name="Sullivan S."/>
            <person name="Liachko I."/>
            <person name="Cubeta M.A."/>
            <person name="Rollins J.A."/>
            <person name="Ashrafi H."/>
        </authorList>
    </citation>
    <scope>NUCLEOTIDE SEQUENCE</scope>
    <source>
        <strain evidence="2">RL-1</strain>
    </source>
</reference>
<dbReference type="AlphaFoldDB" id="A0A8A3PL73"/>
<gene>
    <name evidence="2" type="ORF">DSL72_006857</name>
</gene>
<organism evidence="2 3">
    <name type="scientific">Monilinia vaccinii-corymbosi</name>
    <dbReference type="NCBI Taxonomy" id="61207"/>
    <lineage>
        <taxon>Eukaryota</taxon>
        <taxon>Fungi</taxon>
        <taxon>Dikarya</taxon>
        <taxon>Ascomycota</taxon>
        <taxon>Pezizomycotina</taxon>
        <taxon>Leotiomycetes</taxon>
        <taxon>Helotiales</taxon>
        <taxon>Sclerotiniaceae</taxon>
        <taxon>Monilinia</taxon>
    </lineage>
</organism>
<dbReference type="Proteomes" id="UP000672032">
    <property type="component" value="Chromosome 6"/>
</dbReference>
<name>A0A8A3PL73_9HELO</name>
<protein>
    <submittedName>
        <fullName evidence="2">Uncharacterized protein</fullName>
    </submittedName>
</protein>
<feature type="region of interest" description="Disordered" evidence="1">
    <location>
        <begin position="953"/>
        <end position="973"/>
    </location>
</feature>
<feature type="compositionally biased region" description="Basic and acidic residues" evidence="1">
    <location>
        <begin position="247"/>
        <end position="261"/>
    </location>
</feature>
<keyword evidence="3" id="KW-1185">Reference proteome</keyword>
<feature type="compositionally biased region" description="Basic and acidic residues" evidence="1">
    <location>
        <begin position="957"/>
        <end position="967"/>
    </location>
</feature>
<dbReference type="EMBL" id="CP063410">
    <property type="protein sequence ID" value="QSZ35735.1"/>
    <property type="molecule type" value="Genomic_DNA"/>
</dbReference>
<dbReference type="OrthoDB" id="3545320at2759"/>
<evidence type="ECO:0000313" key="3">
    <source>
        <dbReference type="Proteomes" id="UP000672032"/>
    </source>
</evidence>
<feature type="region of interest" description="Disordered" evidence="1">
    <location>
        <begin position="243"/>
        <end position="273"/>
    </location>
</feature>
<sequence length="1082" mass="121405">MESPPPSTLVAKDHHSLVQKESVLQDLPERYNKGKTLVADREIKPLSREINKHPVTLDPPSHNMDLDLPHPEVEQRISSLQSQYLADIECAERMQRRIDAYIISRARVSSSMEPKRQSVEINKHSHALGPPFGDMDNKSTLKIDQDVNIPVPYHKTNDFKKQKSQIMKRLGDIDRKLPSNSIEDDHDLHPLASLTGDMKIDPKSPLESEKLVNGRLAPLLANSDRVQEIRRNIKKCLSDITTSPASKIDDNRETCETEQPPHSRSHLQTPRDKLEQERTDLTLLRAAWIQISISLTLGRVWNGLDEQQKAAYNRAVRFRARSLIPHPGGHWHEIQKFAARIFAIIKKLRAVANSESADLRAILLEAASSRILPLEECKRMQLRVFNIGNEQQPMPESASITANDLLPFDKVEYKWCLKPQAELAPTPAGDRPEETTEGTKLALNIQPNTIRQENVPRNVYSWMDATAKVSQEPRKLWGPEISPGFIQEPTNKGTHHAGLTKSTGVPPRMAAQVDYQKSGTETVQDIRVNNAFINYQNKIRDEARTADKNGKAELDVKSIDPRNKAISHQEPITAELTTAKSVAHVNQKLDDRTEREDGLAALIKANKKFPSPPWCLKFDGRFYKRTSSQPTLMHKRLLCYGLSTETICKLVTQSAQGKNDPIPLTPFRHGVLCVGTECNLPKFMINGEPYELFDIKGKDNKPILQQFDWGTHKLLQPIGVSEAMEMKKDPNQKVQDLLTSPYDWNVHDVDLRQFPTWNHANTKLFQTPKAPKEESAVLSYEAQNMMDEARQKALSARALVVGSHEQVPQTKTNSHDDLMIARKLTQAIEMTIRNRHARGEARANALTLADWLAASGENNSALSSDSMPPVFQRVVQDSGADPVLSKPDNDKPMGHAISSRPRHPRISKLKTDTHTQAENFDNIAVQRLERWGYSKPVSPVTEKSTPSTVISATATEQKAHAASDQKLSKPANPDVVNNADTNIEVANAEIHTADKSIVQDFSAITDPTQKESEIQKLIKNPTKGSDDILLTEAKFPTGPIENTTLTLGVHSSKEVQSTDAGVKFEDDWIMADDDEAEEWEML</sequence>
<feature type="region of interest" description="Disordered" evidence="1">
    <location>
        <begin position="880"/>
        <end position="908"/>
    </location>
</feature>